<evidence type="ECO:0000256" key="1">
    <source>
        <dbReference type="SAM" id="Phobius"/>
    </source>
</evidence>
<dbReference type="GeneID" id="75077381"/>
<dbReference type="EMBL" id="CYZP01000006">
    <property type="protein sequence ID" value="CUN75058.1"/>
    <property type="molecule type" value="Genomic_DNA"/>
</dbReference>
<dbReference type="RefSeq" id="WP_025578631.1">
    <property type="nucleotide sequence ID" value="NZ_CYZA01000005.1"/>
</dbReference>
<protein>
    <submittedName>
        <fullName evidence="3">Uncharacterized protein</fullName>
    </submittedName>
</protein>
<name>A0A173ZJS3_9FIRM</name>
<gene>
    <name evidence="3" type="ORF">ERS852395_01231</name>
    <name evidence="2" type="ORF">ERS852476_00979</name>
</gene>
<proteinExistence type="predicted"/>
<keyword evidence="1" id="KW-0472">Membrane</keyword>
<organism evidence="3 4">
    <name type="scientific">Blautia obeum</name>
    <dbReference type="NCBI Taxonomy" id="40520"/>
    <lineage>
        <taxon>Bacteria</taxon>
        <taxon>Bacillati</taxon>
        <taxon>Bacillota</taxon>
        <taxon>Clostridia</taxon>
        <taxon>Lachnospirales</taxon>
        <taxon>Lachnospiraceae</taxon>
        <taxon>Blautia</taxon>
    </lineage>
</organism>
<evidence type="ECO:0000313" key="5">
    <source>
        <dbReference type="Proteomes" id="UP000095645"/>
    </source>
</evidence>
<reference evidence="4 5" key="1">
    <citation type="submission" date="2015-09" db="EMBL/GenBank/DDBJ databases">
        <authorList>
            <consortium name="Pathogen Informatics"/>
        </authorList>
    </citation>
    <scope>NUCLEOTIDE SEQUENCE [LARGE SCALE GENOMIC DNA]</scope>
    <source>
        <strain evidence="3 4">2789STDY5608838</strain>
        <strain evidence="2 5">2789STDY5834861</strain>
    </source>
</reference>
<evidence type="ECO:0000313" key="3">
    <source>
        <dbReference type="EMBL" id="CUN75478.1"/>
    </source>
</evidence>
<dbReference type="Proteomes" id="UP000095645">
    <property type="component" value="Unassembled WGS sequence"/>
</dbReference>
<feature type="transmembrane region" description="Helical" evidence="1">
    <location>
        <begin position="23"/>
        <end position="42"/>
    </location>
</feature>
<evidence type="ECO:0000313" key="4">
    <source>
        <dbReference type="Proteomes" id="UP000095447"/>
    </source>
</evidence>
<dbReference type="Proteomes" id="UP000095447">
    <property type="component" value="Unassembled WGS sequence"/>
</dbReference>
<evidence type="ECO:0000313" key="2">
    <source>
        <dbReference type="EMBL" id="CUN75058.1"/>
    </source>
</evidence>
<accession>A0A173ZJS3</accession>
<sequence length="64" mass="7899">MKEKKVIDYTRTYRRIEADKKKCILYIVILLLLGFLLMWTQIDDLTRWILFYKRTPKENKCQSL</sequence>
<keyword evidence="1" id="KW-0812">Transmembrane</keyword>
<keyword evidence="1" id="KW-1133">Transmembrane helix</keyword>
<dbReference type="AlphaFoldDB" id="A0A173ZJS3"/>
<dbReference type="EMBL" id="CYZA01000005">
    <property type="protein sequence ID" value="CUN75478.1"/>
    <property type="molecule type" value="Genomic_DNA"/>
</dbReference>